<name>F2DZL2_HORVV</name>
<dbReference type="Gene3D" id="3.40.1370.10">
    <property type="match status" value="1"/>
</dbReference>
<dbReference type="PANTHER" id="PTHR19431">
    <property type="entry name" value="60S RIBOSOMAL PROTEIN L4"/>
    <property type="match status" value="1"/>
</dbReference>
<evidence type="ECO:0000256" key="3">
    <source>
        <dbReference type="ARBA" id="ARBA00023274"/>
    </source>
</evidence>
<dbReference type="GO" id="GO:1990904">
    <property type="term" value="C:ribonucleoprotein complex"/>
    <property type="evidence" value="ECO:0007669"/>
    <property type="project" value="UniProtKB-KW"/>
</dbReference>
<comment type="similarity">
    <text evidence="1">Belongs to the universal ribosomal protein uL4 family.</text>
</comment>
<evidence type="ECO:0000259" key="5">
    <source>
        <dbReference type="Pfam" id="PF14374"/>
    </source>
</evidence>
<dbReference type="InterPro" id="IPR025755">
    <property type="entry name" value="Ribos_uL4_C_dom"/>
</dbReference>
<evidence type="ECO:0000256" key="4">
    <source>
        <dbReference type="SAM" id="MobiDB-lite"/>
    </source>
</evidence>
<feature type="domain" description="Large ribosomal subunit protein uL4 C-terminal" evidence="5">
    <location>
        <begin position="276"/>
        <end position="348"/>
    </location>
</feature>
<keyword evidence="2" id="KW-0689">Ribosomal protein</keyword>
<organism evidence="6">
    <name type="scientific">Hordeum vulgare subsp. vulgare</name>
    <name type="common">Domesticated barley</name>
    <dbReference type="NCBI Taxonomy" id="112509"/>
    <lineage>
        <taxon>Eukaryota</taxon>
        <taxon>Viridiplantae</taxon>
        <taxon>Streptophyta</taxon>
        <taxon>Embryophyta</taxon>
        <taxon>Tracheophyta</taxon>
        <taxon>Spermatophyta</taxon>
        <taxon>Magnoliopsida</taxon>
        <taxon>Liliopsida</taxon>
        <taxon>Poales</taxon>
        <taxon>Poaceae</taxon>
        <taxon>BOP clade</taxon>
        <taxon>Pooideae</taxon>
        <taxon>Triticodae</taxon>
        <taxon>Triticeae</taxon>
        <taxon>Hordeinae</taxon>
        <taxon>Hordeum</taxon>
    </lineage>
</organism>
<evidence type="ECO:0000256" key="2">
    <source>
        <dbReference type="ARBA" id="ARBA00022980"/>
    </source>
</evidence>
<dbReference type="EMBL" id="AK369332">
    <property type="protein sequence ID" value="BAK00534.1"/>
    <property type="molecule type" value="mRNA"/>
</dbReference>
<dbReference type="InterPro" id="IPR045240">
    <property type="entry name" value="Ribosomal_uL4_euk/arch"/>
</dbReference>
<evidence type="ECO:0000256" key="1">
    <source>
        <dbReference type="ARBA" id="ARBA00010528"/>
    </source>
</evidence>
<reference evidence="6" key="1">
    <citation type="journal article" date="2011" name="Plant Physiol.">
        <title>Comprehensive sequence analysis of 24,783 barley full-length cDNAs derived from 12 clone libraries.</title>
        <authorList>
            <person name="Matsumoto T."/>
            <person name="Tanaka T."/>
            <person name="Sakai H."/>
            <person name="Amano N."/>
            <person name="Kanamori H."/>
            <person name="Kurita K."/>
            <person name="Kikuta A."/>
            <person name="Kamiya K."/>
            <person name="Yamamoto M."/>
            <person name="Ikawa H."/>
            <person name="Fujii N."/>
            <person name="Hori K."/>
            <person name="Itoh T."/>
            <person name="Sato K."/>
        </authorList>
    </citation>
    <scope>NUCLEOTIDE SEQUENCE</scope>
    <source>
        <tissue evidence="6">Shoot and root</tissue>
    </source>
</reference>
<dbReference type="Pfam" id="PF14374">
    <property type="entry name" value="Ribos_L4_asso_C"/>
    <property type="match status" value="1"/>
</dbReference>
<dbReference type="Pfam" id="PF00573">
    <property type="entry name" value="Ribosomal_L4"/>
    <property type="match status" value="1"/>
</dbReference>
<feature type="region of interest" description="Disordered" evidence="4">
    <location>
        <begin position="355"/>
        <end position="395"/>
    </location>
</feature>
<accession>F2DZL2</accession>
<dbReference type="AlphaFoldDB" id="F2DZL2"/>
<dbReference type="InterPro" id="IPR002136">
    <property type="entry name" value="Ribosomal_uL4"/>
</dbReference>
<dbReference type="GO" id="GO:0006412">
    <property type="term" value="P:translation"/>
    <property type="evidence" value="ECO:0007669"/>
    <property type="project" value="InterPro"/>
</dbReference>
<dbReference type="SUPFAM" id="SSF52166">
    <property type="entry name" value="Ribosomal protein L4"/>
    <property type="match status" value="1"/>
</dbReference>
<protein>
    <submittedName>
        <fullName evidence="6">Predicted protein</fullName>
    </submittedName>
</protein>
<dbReference type="InterPro" id="IPR023574">
    <property type="entry name" value="Ribosomal_uL4_dom_sf"/>
</dbReference>
<sequence length="395" mass="43445">MAYRPQATVQAVADAKDKAHEQVVLPAVFTAPIRPDIVHFVHTSMAKNRRQPYAVKENAGHQHSAESWGTGRAVARIPRVSGGGTSRAGQGAFGNMCRKGRMFAPTKIWRRWHRPINTNQKRYAVASAIAASALPSLVLARGHRVEAVPEIPLVVPNSVESVNKTKNAVALLKTLGALADVEHARDSKKIRAGKGKLRGRRHVARRGPLVVFNEDHGISQAFRNLPGVELCQVERLNLLQLAPGAHLGRFIIWTKSAFERLDAIWGSTRRASSTKKDYKLPHNLLTNPDITRVINSDEVQSKVRAAKTGSVHATLKHNPLKNFKAMVRLNPYALTVRKASQATEAARLKQRKAAQEALRANKPVQRSKADAGALAAKKKHKPNKKKNYARIAADN</sequence>
<dbReference type="InterPro" id="IPR013000">
    <property type="entry name" value="Ribosomal_uL4_euk/arc_CS"/>
</dbReference>
<dbReference type="PROSITE" id="PS00939">
    <property type="entry name" value="RIBOSOMAL_L1E"/>
    <property type="match status" value="1"/>
</dbReference>
<proteinExistence type="evidence at transcript level"/>
<dbReference type="GO" id="GO:0005840">
    <property type="term" value="C:ribosome"/>
    <property type="evidence" value="ECO:0007669"/>
    <property type="project" value="UniProtKB-KW"/>
</dbReference>
<keyword evidence="3" id="KW-0687">Ribonucleoprotein</keyword>
<dbReference type="FunFam" id="3.40.1370.10:FF:000002">
    <property type="entry name" value="60S ribosomal protein L4"/>
    <property type="match status" value="1"/>
</dbReference>
<evidence type="ECO:0000313" key="6">
    <source>
        <dbReference type="EMBL" id="BAK00534.1"/>
    </source>
</evidence>
<feature type="compositionally biased region" description="Basic residues" evidence="4">
    <location>
        <begin position="376"/>
        <end position="388"/>
    </location>
</feature>
<dbReference type="GO" id="GO:0003735">
    <property type="term" value="F:structural constituent of ribosome"/>
    <property type="evidence" value="ECO:0007669"/>
    <property type="project" value="InterPro"/>
</dbReference>